<accession>A0A4Z0YBF4</accession>
<organism evidence="2 3">
    <name type="scientific">Xylaria hypoxylon</name>
    <dbReference type="NCBI Taxonomy" id="37992"/>
    <lineage>
        <taxon>Eukaryota</taxon>
        <taxon>Fungi</taxon>
        <taxon>Dikarya</taxon>
        <taxon>Ascomycota</taxon>
        <taxon>Pezizomycotina</taxon>
        <taxon>Sordariomycetes</taxon>
        <taxon>Xylariomycetidae</taxon>
        <taxon>Xylariales</taxon>
        <taxon>Xylariaceae</taxon>
        <taxon>Xylaria</taxon>
    </lineage>
</organism>
<proteinExistence type="predicted"/>
<evidence type="ECO:0000313" key="2">
    <source>
        <dbReference type="EMBL" id="TGJ81559.1"/>
    </source>
</evidence>
<name>A0A4Z0YBF4_9PEZI</name>
<feature type="region of interest" description="Disordered" evidence="1">
    <location>
        <begin position="164"/>
        <end position="213"/>
    </location>
</feature>
<dbReference type="OrthoDB" id="2151982at2759"/>
<evidence type="ECO:0000256" key="1">
    <source>
        <dbReference type="SAM" id="MobiDB-lite"/>
    </source>
</evidence>
<sequence length="269" mass="29674">MTSLPLLTDQPTRHPGCCLSLSLPLLDTIRVLLGSIPVITQSTDVTTNRKSRDECASVLLQSALVLSIGSGTGLLEELLHAYLKRDSHPTPNDPISIDSWRVEGVEVNPAVNAHLPEDRINHVAGTWAVLESRARDATALMFVYPRDGALVRRYVDAFMRPAGHHESMDEDQQEGGGKYEGGNESEVKRANQVVKRHENRGEDSTETRSTSHKEVHLALWLGPKCDWEDTGFGSFSGSDEFEVLDMLGDVGLAEYEMLAALRRKTITSK</sequence>
<dbReference type="EMBL" id="SKBN01000162">
    <property type="protein sequence ID" value="TGJ81559.1"/>
    <property type="molecule type" value="Genomic_DNA"/>
</dbReference>
<reference evidence="2 3" key="1">
    <citation type="submission" date="2019-03" db="EMBL/GenBank/DDBJ databases">
        <title>Draft genome sequence of Xylaria hypoxylon DSM 108379, a ubiquitous saprotrophic-parasitic fungi on hardwood.</title>
        <authorList>
            <person name="Buettner E."/>
            <person name="Leonhardt S."/>
            <person name="Gebauer A.M."/>
            <person name="Liers C."/>
            <person name="Hofrichter M."/>
            <person name="Kellner H."/>
        </authorList>
    </citation>
    <scope>NUCLEOTIDE SEQUENCE [LARGE SCALE GENOMIC DNA]</scope>
    <source>
        <strain evidence="2 3">DSM 108379</strain>
    </source>
</reference>
<feature type="compositionally biased region" description="Basic and acidic residues" evidence="1">
    <location>
        <begin position="185"/>
        <end position="213"/>
    </location>
</feature>
<dbReference type="AlphaFoldDB" id="A0A4Z0YBF4"/>
<protein>
    <submittedName>
        <fullName evidence="2">Uncharacterized protein</fullName>
    </submittedName>
</protein>
<dbReference type="Proteomes" id="UP000297716">
    <property type="component" value="Unassembled WGS sequence"/>
</dbReference>
<gene>
    <name evidence="2" type="ORF">E0Z10_g7200</name>
</gene>
<evidence type="ECO:0000313" key="3">
    <source>
        <dbReference type="Proteomes" id="UP000297716"/>
    </source>
</evidence>
<keyword evidence="3" id="KW-1185">Reference proteome</keyword>
<comment type="caution">
    <text evidence="2">The sequence shown here is derived from an EMBL/GenBank/DDBJ whole genome shotgun (WGS) entry which is preliminary data.</text>
</comment>